<proteinExistence type="inferred from homology"/>
<evidence type="ECO:0008006" key="19">
    <source>
        <dbReference type="Google" id="ProtNLM"/>
    </source>
</evidence>
<evidence type="ECO:0000256" key="9">
    <source>
        <dbReference type="ARBA" id="ARBA00023128"/>
    </source>
</evidence>
<feature type="compositionally biased region" description="Basic residues" evidence="13">
    <location>
        <begin position="580"/>
        <end position="591"/>
    </location>
</feature>
<dbReference type="InterPro" id="IPR027417">
    <property type="entry name" value="P-loop_NTPase"/>
</dbReference>
<evidence type="ECO:0000256" key="8">
    <source>
        <dbReference type="ARBA" id="ARBA00022989"/>
    </source>
</evidence>
<evidence type="ECO:0000256" key="1">
    <source>
        <dbReference type="ARBA" id="ARBA00004434"/>
    </source>
</evidence>
<dbReference type="EMBL" id="JABEYC010001213">
    <property type="protein sequence ID" value="KAF4967624.1"/>
    <property type="molecule type" value="Genomic_DNA"/>
</dbReference>
<keyword evidence="7 12" id="KW-0067">ATP-binding</keyword>
<evidence type="ECO:0000256" key="6">
    <source>
        <dbReference type="ARBA" id="ARBA00022801"/>
    </source>
</evidence>
<keyword evidence="4 12" id="KW-0547">Nucleotide-binding</keyword>
<feature type="compositionally biased region" description="Basic and acidic residues" evidence="13">
    <location>
        <begin position="639"/>
        <end position="678"/>
    </location>
</feature>
<gene>
    <name evidence="17" type="ORF">FZEAL_10517</name>
</gene>
<evidence type="ECO:0000256" key="5">
    <source>
        <dbReference type="ARBA" id="ARBA00022792"/>
    </source>
</evidence>
<reference evidence="17" key="2">
    <citation type="submission" date="2020-05" db="EMBL/GenBank/DDBJ databases">
        <authorList>
            <person name="Kim H.-S."/>
            <person name="Proctor R.H."/>
            <person name="Brown D.W."/>
        </authorList>
    </citation>
    <scope>NUCLEOTIDE SEQUENCE</scope>
    <source>
        <strain evidence="17">NRRL 22465</strain>
    </source>
</reference>
<dbReference type="InterPro" id="IPR014851">
    <property type="entry name" value="BCS1_N"/>
</dbReference>
<evidence type="ECO:0000256" key="12">
    <source>
        <dbReference type="RuleBase" id="RU003651"/>
    </source>
</evidence>
<dbReference type="GO" id="GO:0016887">
    <property type="term" value="F:ATP hydrolysis activity"/>
    <property type="evidence" value="ECO:0007669"/>
    <property type="project" value="InterPro"/>
</dbReference>
<feature type="compositionally biased region" description="Polar residues" evidence="13">
    <location>
        <begin position="366"/>
        <end position="377"/>
    </location>
</feature>
<reference evidence="17" key="1">
    <citation type="journal article" date="2020" name="BMC Genomics">
        <title>Correction to: Identification and distribution of gene clusters required for synthesis of sphingolipid metabolism inhibitors in diverse species of the filamentous fungus Fusarium.</title>
        <authorList>
            <person name="Kim H.S."/>
            <person name="Lohmar J.M."/>
            <person name="Busman M."/>
            <person name="Brown D.W."/>
            <person name="Naumann T.A."/>
            <person name="Divon H.H."/>
            <person name="Lysoe E."/>
            <person name="Uhlig S."/>
            <person name="Proctor R.H."/>
        </authorList>
    </citation>
    <scope>NUCLEOTIDE SEQUENCE</scope>
    <source>
        <strain evidence="17">NRRL 22465</strain>
    </source>
</reference>
<evidence type="ECO:0000256" key="11">
    <source>
        <dbReference type="ARBA" id="ARBA00048778"/>
    </source>
</evidence>
<dbReference type="OrthoDB" id="10251412at2759"/>
<comment type="catalytic activity">
    <reaction evidence="11">
        <text>ATP + H2O = ADP + phosphate + H(+)</text>
        <dbReference type="Rhea" id="RHEA:13065"/>
        <dbReference type="ChEBI" id="CHEBI:15377"/>
        <dbReference type="ChEBI" id="CHEBI:15378"/>
        <dbReference type="ChEBI" id="CHEBI:30616"/>
        <dbReference type="ChEBI" id="CHEBI:43474"/>
        <dbReference type="ChEBI" id="CHEBI:456216"/>
    </reaction>
    <physiologicalReaction direction="left-to-right" evidence="11">
        <dbReference type="Rhea" id="RHEA:13066"/>
    </physiologicalReaction>
</comment>
<dbReference type="PROSITE" id="PS00674">
    <property type="entry name" value="AAA"/>
    <property type="match status" value="1"/>
</dbReference>
<dbReference type="InterPro" id="IPR050747">
    <property type="entry name" value="Mitochondrial_chaperone_BCS1"/>
</dbReference>
<keyword evidence="3 14" id="KW-0812">Transmembrane</keyword>
<feature type="domain" description="AAA+ ATPase" evidence="15">
    <location>
        <begin position="287"/>
        <end position="441"/>
    </location>
</feature>
<keyword evidence="8 14" id="KW-1133">Transmembrane helix</keyword>
<evidence type="ECO:0000256" key="10">
    <source>
        <dbReference type="ARBA" id="ARBA00023136"/>
    </source>
</evidence>
<feature type="transmembrane region" description="Helical" evidence="14">
    <location>
        <begin position="50"/>
        <end position="68"/>
    </location>
</feature>
<evidence type="ECO:0000259" key="15">
    <source>
        <dbReference type="SMART" id="SM00382"/>
    </source>
</evidence>
<dbReference type="PANTHER" id="PTHR23070">
    <property type="entry name" value="BCS1 AAA-TYPE ATPASE"/>
    <property type="match status" value="1"/>
</dbReference>
<dbReference type="InterPro" id="IPR003959">
    <property type="entry name" value="ATPase_AAA_core"/>
</dbReference>
<dbReference type="AlphaFoldDB" id="A0A8H4XB25"/>
<keyword evidence="10 14" id="KW-0472">Membrane</keyword>
<evidence type="ECO:0000256" key="7">
    <source>
        <dbReference type="ARBA" id="ARBA00022840"/>
    </source>
</evidence>
<dbReference type="Gene3D" id="3.40.50.300">
    <property type="entry name" value="P-loop containing nucleotide triphosphate hydrolases"/>
    <property type="match status" value="1"/>
</dbReference>
<keyword evidence="5" id="KW-0999">Mitochondrion inner membrane</keyword>
<evidence type="ECO:0000313" key="17">
    <source>
        <dbReference type="EMBL" id="KAF4967624.1"/>
    </source>
</evidence>
<sequence>MEATKSTAGEGIPDPSISRPGQFAILDFLFPGFSVLSSALQTYLGIDLNLYIPLLLIVSGVTFAWTYISDYAWGNVEKYLMSVVRIRTDDEIYNIIMSWVATQRFAQGSRNFIVNTNINSRSWFLWRWNDEEDEYEDGDGSGSNGSGPRKKPLQYTPSFGSHFFWYGANLLLFERHENREQSGFLASSEREEISISCFGRNPRILKELLIDARQQYLKKDESKTLIYRGASGNSGGDPTWQRCMTRVSRPVSTVILNEKVKKDLLDDVADYLNPNTRRWYSNRGIPYRRGYLLYGPPGTGKSSLSLALAGFFQMRIYMVSLSSSIASEENLSSLFAELPRRCVVLLEDIDTAGLTHTREDKKGDTTQETAPTSSVQQGGKAAAVPLIPGRLSLSGLLNILDGVASQEGRVLIMTTNHLEKLDKALIRPGRVDMIVKFGLADADMITSIFRAIYAPYEGEELNGKGPSGAKSEYLDPEEVQKESELAEKARLETLERVEAFAKQFAAKLPELEFSPAEIQGLLLKHKRDPEAALEATDEWVIETRKEKKKKEIEDAEKQRKEEEEARKAEAKRVRKEERRKARKKKAKAKRKSNGERSGSDSSSDSDSETEPGEDEKKKDEDKGTKDDKTVAPMSEEEPEEKKPQDKEPEVEEKPQQKNKEDGEEKVTSQNEGEKKIKGTSDSGYDTPDITL</sequence>
<keyword evidence="9" id="KW-0496">Mitochondrion</keyword>
<evidence type="ECO:0000256" key="14">
    <source>
        <dbReference type="SAM" id="Phobius"/>
    </source>
</evidence>
<feature type="compositionally biased region" description="Basic and acidic residues" evidence="13">
    <location>
        <begin position="545"/>
        <end position="579"/>
    </location>
</feature>
<dbReference type="GO" id="GO:0005524">
    <property type="term" value="F:ATP binding"/>
    <property type="evidence" value="ECO:0007669"/>
    <property type="project" value="UniProtKB-KW"/>
</dbReference>
<evidence type="ECO:0000256" key="3">
    <source>
        <dbReference type="ARBA" id="ARBA00022692"/>
    </source>
</evidence>
<dbReference type="SMART" id="SM01024">
    <property type="entry name" value="BCS1_N"/>
    <property type="match status" value="1"/>
</dbReference>
<feature type="compositionally biased region" description="Basic and acidic residues" evidence="13">
    <location>
        <begin position="614"/>
        <end position="629"/>
    </location>
</feature>
<dbReference type="Pfam" id="PF00004">
    <property type="entry name" value="AAA"/>
    <property type="match status" value="2"/>
</dbReference>
<keyword evidence="6" id="KW-0378">Hydrolase</keyword>
<comment type="similarity">
    <text evidence="2">Belongs to the AAA ATPase family. BCS1 subfamily.</text>
</comment>
<feature type="transmembrane region" description="Helical" evidence="14">
    <location>
        <begin position="23"/>
        <end position="44"/>
    </location>
</feature>
<dbReference type="SUPFAM" id="SSF52540">
    <property type="entry name" value="P-loop containing nucleoside triphosphate hydrolases"/>
    <property type="match status" value="1"/>
</dbReference>
<feature type="compositionally biased region" description="Acidic residues" evidence="13">
    <location>
        <begin position="603"/>
        <end position="613"/>
    </location>
</feature>
<accession>A0A8H4XB25</accession>
<dbReference type="InterPro" id="IPR057495">
    <property type="entry name" value="AAA_lid_BCS1"/>
</dbReference>
<evidence type="ECO:0000256" key="2">
    <source>
        <dbReference type="ARBA" id="ARBA00007448"/>
    </source>
</evidence>
<protein>
    <recommendedName>
        <fullName evidence="19">Mitochondrial chaperone BCS1</fullName>
    </recommendedName>
</protein>
<dbReference type="InterPro" id="IPR003593">
    <property type="entry name" value="AAA+_ATPase"/>
</dbReference>
<dbReference type="GO" id="GO:0005743">
    <property type="term" value="C:mitochondrial inner membrane"/>
    <property type="evidence" value="ECO:0007669"/>
    <property type="project" value="UniProtKB-SubCell"/>
</dbReference>
<feature type="region of interest" description="Disordered" evidence="13">
    <location>
        <begin position="545"/>
        <end position="691"/>
    </location>
</feature>
<dbReference type="Proteomes" id="UP000635477">
    <property type="component" value="Unassembled WGS sequence"/>
</dbReference>
<dbReference type="Pfam" id="PF08740">
    <property type="entry name" value="BCS1_N"/>
    <property type="match status" value="1"/>
</dbReference>
<evidence type="ECO:0000256" key="4">
    <source>
        <dbReference type="ARBA" id="ARBA00022741"/>
    </source>
</evidence>
<name>A0A8H4XB25_9HYPO</name>
<dbReference type="SMART" id="SM00382">
    <property type="entry name" value="AAA"/>
    <property type="match status" value="1"/>
</dbReference>
<evidence type="ECO:0000259" key="16">
    <source>
        <dbReference type="SMART" id="SM01024"/>
    </source>
</evidence>
<evidence type="ECO:0000256" key="13">
    <source>
        <dbReference type="SAM" id="MobiDB-lite"/>
    </source>
</evidence>
<feature type="domain" description="BCS1 N-terminal" evidence="16">
    <location>
        <begin position="56"/>
        <end position="254"/>
    </location>
</feature>
<feature type="region of interest" description="Disordered" evidence="13">
    <location>
        <begin position="356"/>
        <end position="377"/>
    </location>
</feature>
<keyword evidence="18" id="KW-1185">Reference proteome</keyword>
<comment type="subcellular location">
    <subcellularLocation>
        <location evidence="1">Mitochondrion inner membrane</location>
        <topology evidence="1">Single-pass membrane protein</topology>
    </subcellularLocation>
</comment>
<comment type="caution">
    <text evidence="17">The sequence shown here is derived from an EMBL/GenBank/DDBJ whole genome shotgun (WGS) entry which is preliminary data.</text>
</comment>
<organism evidence="17 18">
    <name type="scientific">Fusarium zealandicum</name>
    <dbReference type="NCBI Taxonomy" id="1053134"/>
    <lineage>
        <taxon>Eukaryota</taxon>
        <taxon>Fungi</taxon>
        <taxon>Dikarya</taxon>
        <taxon>Ascomycota</taxon>
        <taxon>Pezizomycotina</taxon>
        <taxon>Sordariomycetes</taxon>
        <taxon>Hypocreomycetidae</taxon>
        <taxon>Hypocreales</taxon>
        <taxon>Nectriaceae</taxon>
        <taxon>Fusarium</taxon>
        <taxon>Fusarium staphyleae species complex</taxon>
    </lineage>
</organism>
<feature type="compositionally biased region" description="Basic and acidic residues" evidence="13">
    <location>
        <begin position="356"/>
        <end position="365"/>
    </location>
</feature>
<dbReference type="Pfam" id="PF25426">
    <property type="entry name" value="AAA_lid_BCS1"/>
    <property type="match status" value="1"/>
</dbReference>
<evidence type="ECO:0000313" key="18">
    <source>
        <dbReference type="Proteomes" id="UP000635477"/>
    </source>
</evidence>
<dbReference type="InterPro" id="IPR003960">
    <property type="entry name" value="ATPase_AAA_CS"/>
</dbReference>